<sequence>MTAAAGFLTRWSRLKRADPDRAPAAAPAPERPADAAGEPGLPGAARPSPAPMPPPQEMADAVRAALRRCWSQDETIRTYVGIAEAQWDFNEPGAIAGFGTLPDGFAAAALAAVFPGHVARAVDPAAAREMEDEAPPAEGPDEARRQLTLAPVWRHPGVVAGPRGTGALPAPSRAPGAPGRRAHGRALPR</sequence>
<gene>
    <name evidence="2" type="ORF">F0L46_13985</name>
</gene>
<evidence type="ECO:0000313" key="2">
    <source>
        <dbReference type="EMBL" id="KAA2236580.1"/>
    </source>
</evidence>
<feature type="region of interest" description="Disordered" evidence="1">
    <location>
        <begin position="1"/>
        <end position="59"/>
    </location>
</feature>
<feature type="compositionally biased region" description="Basic residues" evidence="1">
    <location>
        <begin position="180"/>
        <end position="189"/>
    </location>
</feature>
<name>A0A5B2VDS0_9HYPH</name>
<evidence type="ECO:0000256" key="1">
    <source>
        <dbReference type="SAM" id="MobiDB-lite"/>
    </source>
</evidence>
<dbReference type="EMBL" id="VUOA01000025">
    <property type="protein sequence ID" value="KAA2236580.1"/>
    <property type="molecule type" value="Genomic_DNA"/>
</dbReference>
<feature type="compositionally biased region" description="Low complexity" evidence="1">
    <location>
        <begin position="166"/>
        <end position="179"/>
    </location>
</feature>
<reference evidence="2 3" key="1">
    <citation type="submission" date="2019-09" db="EMBL/GenBank/DDBJ databases">
        <title>Salinarimonas rosea gen. nov., sp. nov., a new member of the a-2 subgroup of the Proteobacteria.</title>
        <authorList>
            <person name="Liu J."/>
        </authorList>
    </citation>
    <scope>NUCLEOTIDE SEQUENCE [LARGE SCALE GENOMIC DNA]</scope>
    <source>
        <strain evidence="2 3">BN140002</strain>
    </source>
</reference>
<keyword evidence="3" id="KW-1185">Reference proteome</keyword>
<protein>
    <recommendedName>
        <fullName evidence="4">DUF3306 domain-containing protein</fullName>
    </recommendedName>
</protein>
<evidence type="ECO:0000313" key="3">
    <source>
        <dbReference type="Proteomes" id="UP000323142"/>
    </source>
</evidence>
<dbReference type="AlphaFoldDB" id="A0A5B2VDS0"/>
<comment type="caution">
    <text evidence="2">The sequence shown here is derived from an EMBL/GenBank/DDBJ whole genome shotgun (WGS) entry which is preliminary data.</text>
</comment>
<feature type="compositionally biased region" description="Low complexity" evidence="1">
    <location>
        <begin position="22"/>
        <end position="47"/>
    </location>
</feature>
<dbReference type="Proteomes" id="UP000323142">
    <property type="component" value="Unassembled WGS sequence"/>
</dbReference>
<organism evidence="2 3">
    <name type="scientific">Salinarimonas soli</name>
    <dbReference type="NCBI Taxonomy" id="1638099"/>
    <lineage>
        <taxon>Bacteria</taxon>
        <taxon>Pseudomonadati</taxon>
        <taxon>Pseudomonadota</taxon>
        <taxon>Alphaproteobacteria</taxon>
        <taxon>Hyphomicrobiales</taxon>
        <taxon>Salinarimonadaceae</taxon>
        <taxon>Salinarimonas</taxon>
    </lineage>
</organism>
<feature type="region of interest" description="Disordered" evidence="1">
    <location>
        <begin position="154"/>
        <end position="189"/>
    </location>
</feature>
<dbReference type="OrthoDB" id="8100830at2"/>
<accession>A0A5B2VDS0</accession>
<reference evidence="2 3" key="2">
    <citation type="submission" date="2019-09" db="EMBL/GenBank/DDBJ databases">
        <authorList>
            <person name="Jin C."/>
        </authorList>
    </citation>
    <scope>NUCLEOTIDE SEQUENCE [LARGE SCALE GENOMIC DNA]</scope>
    <source>
        <strain evidence="2 3">BN140002</strain>
    </source>
</reference>
<evidence type="ECO:0008006" key="4">
    <source>
        <dbReference type="Google" id="ProtNLM"/>
    </source>
</evidence>
<proteinExistence type="predicted"/>
<dbReference type="RefSeq" id="WP_149818539.1">
    <property type="nucleotide sequence ID" value="NZ_VUOA01000025.1"/>
</dbReference>